<evidence type="ECO:0000259" key="4">
    <source>
        <dbReference type="PROSITE" id="PS50987"/>
    </source>
</evidence>
<dbReference type="PANTHER" id="PTHR33154">
    <property type="entry name" value="TRANSCRIPTIONAL REGULATOR, ARSR FAMILY"/>
    <property type="match status" value="1"/>
</dbReference>
<dbReference type="Gene3D" id="1.10.10.10">
    <property type="entry name" value="Winged helix-like DNA-binding domain superfamily/Winged helix DNA-binding domain"/>
    <property type="match status" value="1"/>
</dbReference>
<keyword evidence="6" id="KW-1185">Reference proteome</keyword>
<organism evidence="5 6">
    <name type="scientific">Pontibacter cellulosilyticus</name>
    <dbReference type="NCBI Taxonomy" id="1720253"/>
    <lineage>
        <taxon>Bacteria</taxon>
        <taxon>Pseudomonadati</taxon>
        <taxon>Bacteroidota</taxon>
        <taxon>Cytophagia</taxon>
        <taxon>Cytophagales</taxon>
        <taxon>Hymenobacteraceae</taxon>
        <taxon>Pontibacter</taxon>
    </lineage>
</organism>
<protein>
    <submittedName>
        <fullName evidence="5">Winged helix-turn-helix transcriptional regulator</fullName>
    </submittedName>
</protein>
<keyword evidence="3" id="KW-0804">Transcription</keyword>
<dbReference type="PROSITE" id="PS50987">
    <property type="entry name" value="HTH_ARSR_2"/>
    <property type="match status" value="1"/>
</dbReference>
<dbReference type="InterPro" id="IPR036390">
    <property type="entry name" value="WH_DNA-bd_sf"/>
</dbReference>
<comment type="caution">
    <text evidence="5">The sequence shown here is derived from an EMBL/GenBank/DDBJ whole genome shotgun (WGS) entry which is preliminary data.</text>
</comment>
<dbReference type="GO" id="GO:0003700">
    <property type="term" value="F:DNA-binding transcription factor activity"/>
    <property type="evidence" value="ECO:0007669"/>
    <property type="project" value="InterPro"/>
</dbReference>
<dbReference type="AlphaFoldDB" id="A0A923N903"/>
<dbReference type="EMBL" id="JACRVF010000009">
    <property type="protein sequence ID" value="MBC5995115.1"/>
    <property type="molecule type" value="Genomic_DNA"/>
</dbReference>
<evidence type="ECO:0000313" key="6">
    <source>
        <dbReference type="Proteomes" id="UP000603640"/>
    </source>
</evidence>
<proteinExistence type="predicted"/>
<accession>A0A923N903</accession>
<dbReference type="PANTHER" id="PTHR33154:SF18">
    <property type="entry name" value="ARSENICAL RESISTANCE OPERON REPRESSOR"/>
    <property type="match status" value="1"/>
</dbReference>
<dbReference type="CDD" id="cd00090">
    <property type="entry name" value="HTH_ARSR"/>
    <property type="match status" value="1"/>
</dbReference>
<dbReference type="GO" id="GO:0003677">
    <property type="term" value="F:DNA binding"/>
    <property type="evidence" value="ECO:0007669"/>
    <property type="project" value="UniProtKB-KW"/>
</dbReference>
<dbReference type="InterPro" id="IPR001845">
    <property type="entry name" value="HTH_ArsR_DNA-bd_dom"/>
</dbReference>
<dbReference type="Pfam" id="PF01022">
    <property type="entry name" value="HTH_5"/>
    <property type="match status" value="1"/>
</dbReference>
<keyword evidence="2" id="KW-0238">DNA-binding</keyword>
<dbReference type="NCBIfam" id="NF033788">
    <property type="entry name" value="HTH_metalloreg"/>
    <property type="match status" value="1"/>
</dbReference>
<evidence type="ECO:0000256" key="3">
    <source>
        <dbReference type="ARBA" id="ARBA00023163"/>
    </source>
</evidence>
<evidence type="ECO:0000256" key="2">
    <source>
        <dbReference type="ARBA" id="ARBA00023125"/>
    </source>
</evidence>
<dbReference type="InterPro" id="IPR051081">
    <property type="entry name" value="HTH_MetalResp_TranReg"/>
</dbReference>
<dbReference type="SMART" id="SM00418">
    <property type="entry name" value="HTH_ARSR"/>
    <property type="match status" value="1"/>
</dbReference>
<evidence type="ECO:0000256" key="1">
    <source>
        <dbReference type="ARBA" id="ARBA00023015"/>
    </source>
</evidence>
<feature type="domain" description="HTH arsR-type" evidence="4">
    <location>
        <begin position="26"/>
        <end position="127"/>
    </location>
</feature>
<sequence>MKQKKQTACIRVFANEKQLNSCKRRMEELRDPLGSVASALNLAGNEVRLKMLFLLKEEGELCPCDLSDILSMSVPAVSQHLRKLKDGDLVTTKKIAQTVFYALTPESEILLQPHFDFFTNQTVKSAL</sequence>
<gene>
    <name evidence="5" type="ORF">H8S84_19880</name>
</gene>
<dbReference type="Proteomes" id="UP000603640">
    <property type="component" value="Unassembled WGS sequence"/>
</dbReference>
<reference evidence="5" key="1">
    <citation type="submission" date="2020-08" db="EMBL/GenBank/DDBJ databases">
        <title>Pontibacter sp. SD6 16S ribosomal RNA gene Genome sequencing and assembly.</title>
        <authorList>
            <person name="Kang M."/>
        </authorList>
    </citation>
    <scope>NUCLEOTIDE SEQUENCE</scope>
    <source>
        <strain evidence="5">SD6</strain>
    </source>
</reference>
<dbReference type="InterPro" id="IPR011991">
    <property type="entry name" value="ArsR-like_HTH"/>
</dbReference>
<dbReference type="InterPro" id="IPR036388">
    <property type="entry name" value="WH-like_DNA-bd_sf"/>
</dbReference>
<dbReference type="RefSeq" id="WP_187069165.1">
    <property type="nucleotide sequence ID" value="NZ_JACRVF010000009.1"/>
</dbReference>
<dbReference type="SUPFAM" id="SSF46785">
    <property type="entry name" value="Winged helix' DNA-binding domain"/>
    <property type="match status" value="1"/>
</dbReference>
<evidence type="ECO:0000313" key="5">
    <source>
        <dbReference type="EMBL" id="MBC5995115.1"/>
    </source>
</evidence>
<name>A0A923N903_9BACT</name>
<keyword evidence="1" id="KW-0805">Transcription regulation</keyword>
<dbReference type="PRINTS" id="PR00778">
    <property type="entry name" value="HTHARSR"/>
</dbReference>